<dbReference type="HOGENOM" id="CLU_105134_2_0_1"/>
<dbReference type="CDD" id="cd23507">
    <property type="entry name" value="hydrophobin_I"/>
    <property type="match status" value="1"/>
</dbReference>
<dbReference type="AlphaFoldDB" id="A0A067SDX1"/>
<evidence type="ECO:0000256" key="6">
    <source>
        <dbReference type="RuleBase" id="RU365009"/>
    </source>
</evidence>
<feature type="chain" id="PRO_5013986568" description="Hydrophobin" evidence="6">
    <location>
        <begin position="20"/>
        <end position="131"/>
    </location>
</feature>
<dbReference type="GO" id="GO:0005199">
    <property type="term" value="F:structural constituent of cell wall"/>
    <property type="evidence" value="ECO:0007669"/>
    <property type="project" value="InterPro"/>
</dbReference>
<evidence type="ECO:0000256" key="2">
    <source>
        <dbReference type="ARBA" id="ARBA00010446"/>
    </source>
</evidence>
<evidence type="ECO:0000313" key="7">
    <source>
        <dbReference type="EMBL" id="KDR69145.1"/>
    </source>
</evidence>
<organism evidence="7 8">
    <name type="scientific">Galerina marginata (strain CBS 339.88)</name>
    <dbReference type="NCBI Taxonomy" id="685588"/>
    <lineage>
        <taxon>Eukaryota</taxon>
        <taxon>Fungi</taxon>
        <taxon>Dikarya</taxon>
        <taxon>Basidiomycota</taxon>
        <taxon>Agaricomycotina</taxon>
        <taxon>Agaricomycetes</taxon>
        <taxon>Agaricomycetidae</taxon>
        <taxon>Agaricales</taxon>
        <taxon>Agaricineae</taxon>
        <taxon>Strophariaceae</taxon>
        <taxon>Galerina</taxon>
    </lineage>
</organism>
<reference evidence="8" key="1">
    <citation type="journal article" date="2014" name="Proc. Natl. Acad. Sci. U.S.A.">
        <title>Extensive sampling of basidiomycete genomes demonstrates inadequacy of the white-rot/brown-rot paradigm for wood decay fungi.</title>
        <authorList>
            <person name="Riley R."/>
            <person name="Salamov A.A."/>
            <person name="Brown D.W."/>
            <person name="Nagy L.G."/>
            <person name="Floudas D."/>
            <person name="Held B.W."/>
            <person name="Levasseur A."/>
            <person name="Lombard V."/>
            <person name="Morin E."/>
            <person name="Otillar R."/>
            <person name="Lindquist E.A."/>
            <person name="Sun H."/>
            <person name="LaButti K.M."/>
            <person name="Schmutz J."/>
            <person name="Jabbour D."/>
            <person name="Luo H."/>
            <person name="Baker S.E."/>
            <person name="Pisabarro A.G."/>
            <person name="Walton J.D."/>
            <person name="Blanchette R.A."/>
            <person name="Henrissat B."/>
            <person name="Martin F."/>
            <person name="Cullen D."/>
            <person name="Hibbett D.S."/>
            <person name="Grigoriev I.V."/>
        </authorList>
    </citation>
    <scope>NUCLEOTIDE SEQUENCE [LARGE SCALE GENOMIC DNA]</scope>
    <source>
        <strain evidence="8">CBS 339.88</strain>
    </source>
</reference>
<dbReference type="InterPro" id="IPR001338">
    <property type="entry name" value="Class_I_Hydrophobin"/>
</dbReference>
<keyword evidence="5 6" id="KW-1015">Disulfide bond</keyword>
<keyword evidence="4 6" id="KW-0964">Secreted</keyword>
<accession>A0A067SDX1</accession>
<evidence type="ECO:0000256" key="4">
    <source>
        <dbReference type="ARBA" id="ARBA00022525"/>
    </source>
</evidence>
<sequence>MFSKLAFFSAVSMAVFVAASPSLGGFPVPAGDSAMKQGSDFFARDNQCNTGPVQCCDAVYESNSKEANFFEAFTGTIAAPPNTLMASSCSPMTAAGGAENSCTAQTVCCTDNKYKGFVAFGCSPFNIYTPA</sequence>
<evidence type="ECO:0000313" key="8">
    <source>
        <dbReference type="Proteomes" id="UP000027222"/>
    </source>
</evidence>
<dbReference type="GO" id="GO:0009277">
    <property type="term" value="C:fungal-type cell wall"/>
    <property type="evidence" value="ECO:0007669"/>
    <property type="project" value="InterPro"/>
</dbReference>
<dbReference type="SMART" id="SM00075">
    <property type="entry name" value="HYDRO"/>
    <property type="match status" value="1"/>
</dbReference>
<protein>
    <recommendedName>
        <fullName evidence="6">Hydrophobin</fullName>
    </recommendedName>
</protein>
<evidence type="ECO:0000256" key="5">
    <source>
        <dbReference type="ARBA" id="ARBA00023157"/>
    </source>
</evidence>
<comment type="subcellular location">
    <subcellularLocation>
        <location evidence="1 6">Secreted</location>
        <location evidence="1 6">Cell wall</location>
    </subcellularLocation>
</comment>
<proteinExistence type="inferred from homology"/>
<dbReference type="EMBL" id="KL142404">
    <property type="protein sequence ID" value="KDR69145.1"/>
    <property type="molecule type" value="Genomic_DNA"/>
</dbReference>
<evidence type="ECO:0000256" key="3">
    <source>
        <dbReference type="ARBA" id="ARBA00022512"/>
    </source>
</evidence>
<evidence type="ECO:0000256" key="1">
    <source>
        <dbReference type="ARBA" id="ARBA00004191"/>
    </source>
</evidence>
<keyword evidence="3 6" id="KW-0134">Cell wall</keyword>
<name>A0A067SDX1_GALM3</name>
<dbReference type="Proteomes" id="UP000027222">
    <property type="component" value="Unassembled WGS sequence"/>
</dbReference>
<keyword evidence="6" id="KW-0732">Signal</keyword>
<feature type="signal peptide" evidence="6">
    <location>
        <begin position="1"/>
        <end position="19"/>
    </location>
</feature>
<comment type="similarity">
    <text evidence="2 6">Belongs to the fungal hydrophobin family.</text>
</comment>
<dbReference type="OrthoDB" id="4225815at2759"/>
<dbReference type="STRING" id="685588.A0A067SDX1"/>
<gene>
    <name evidence="7" type="ORF">GALMADRAFT_160685</name>
</gene>
<keyword evidence="8" id="KW-1185">Reference proteome</keyword>
<dbReference type="Pfam" id="PF01185">
    <property type="entry name" value="Hydrophobin"/>
    <property type="match status" value="1"/>
</dbReference>